<protein>
    <submittedName>
        <fullName evidence="1">Uncharacterized protein</fullName>
    </submittedName>
</protein>
<evidence type="ECO:0000313" key="2">
    <source>
        <dbReference type="Proteomes" id="UP001176940"/>
    </source>
</evidence>
<keyword evidence="2" id="KW-1185">Reference proteome</keyword>
<proteinExistence type="predicted"/>
<evidence type="ECO:0000313" key="1">
    <source>
        <dbReference type="EMBL" id="CAJ0963356.1"/>
    </source>
</evidence>
<accession>A0ABN9MAL5</accession>
<gene>
    <name evidence="1" type="ORF">RIMI_LOCUS18640253</name>
</gene>
<name>A0ABN9MAL5_9NEOB</name>
<dbReference type="EMBL" id="CAUEEQ010057411">
    <property type="protein sequence ID" value="CAJ0963356.1"/>
    <property type="molecule type" value="Genomic_DNA"/>
</dbReference>
<organism evidence="1 2">
    <name type="scientific">Ranitomeya imitator</name>
    <name type="common">mimic poison frog</name>
    <dbReference type="NCBI Taxonomy" id="111125"/>
    <lineage>
        <taxon>Eukaryota</taxon>
        <taxon>Metazoa</taxon>
        <taxon>Chordata</taxon>
        <taxon>Craniata</taxon>
        <taxon>Vertebrata</taxon>
        <taxon>Euteleostomi</taxon>
        <taxon>Amphibia</taxon>
        <taxon>Batrachia</taxon>
        <taxon>Anura</taxon>
        <taxon>Neobatrachia</taxon>
        <taxon>Hyloidea</taxon>
        <taxon>Dendrobatidae</taxon>
        <taxon>Dendrobatinae</taxon>
        <taxon>Ranitomeya</taxon>
    </lineage>
</organism>
<sequence>MENIKADAPQRYTNSAAAEITVPLQGLLRTVYYNRLIYQRFWLVFKKASSKGPKRLEKFSDERAAYFRCYHKEAVL</sequence>
<dbReference type="Proteomes" id="UP001176940">
    <property type="component" value="Unassembled WGS sequence"/>
</dbReference>
<comment type="caution">
    <text evidence="1">The sequence shown here is derived from an EMBL/GenBank/DDBJ whole genome shotgun (WGS) entry which is preliminary data.</text>
</comment>
<reference evidence="1" key="1">
    <citation type="submission" date="2023-07" db="EMBL/GenBank/DDBJ databases">
        <authorList>
            <person name="Stuckert A."/>
        </authorList>
    </citation>
    <scope>NUCLEOTIDE SEQUENCE</scope>
</reference>